<evidence type="ECO:0000256" key="1">
    <source>
        <dbReference type="ARBA" id="ARBA00006464"/>
    </source>
</evidence>
<dbReference type="GO" id="GO:0016780">
    <property type="term" value="F:phosphotransferase activity, for other substituted phosphate groups"/>
    <property type="evidence" value="ECO:0007669"/>
    <property type="project" value="TreeGrafter"/>
</dbReference>
<keyword evidence="2" id="KW-0812">Transmembrane</keyword>
<feature type="transmembrane region" description="Helical" evidence="2">
    <location>
        <begin position="44"/>
        <end position="68"/>
    </location>
</feature>
<comment type="similarity">
    <text evidence="1">Belongs to the bacterial sugar transferase family.</text>
</comment>
<keyword evidence="2" id="KW-0472">Membrane</keyword>
<protein>
    <submittedName>
        <fullName evidence="4">Sugar transferase</fullName>
    </submittedName>
</protein>
<dbReference type="EMBL" id="CP074694">
    <property type="protein sequence ID" value="QVL34766.1"/>
    <property type="molecule type" value="Genomic_DNA"/>
</dbReference>
<keyword evidence="2" id="KW-1133">Transmembrane helix</keyword>
<evidence type="ECO:0000313" key="4">
    <source>
        <dbReference type="EMBL" id="QVL34766.1"/>
    </source>
</evidence>
<reference evidence="4" key="1">
    <citation type="submission" date="2021-05" db="EMBL/GenBank/DDBJ databases">
        <title>Complete genome sequence of the cellulolytic planctomycete Telmatocola sphagniphila SP2T and characterization of the first cellulase from planctomycetes.</title>
        <authorList>
            <person name="Rakitin A.L."/>
            <person name="Beletsky A.V."/>
            <person name="Naumoff D.G."/>
            <person name="Kulichevskaya I.S."/>
            <person name="Mardanov A.V."/>
            <person name="Ravin N.V."/>
            <person name="Dedysh S.N."/>
        </authorList>
    </citation>
    <scope>NUCLEOTIDE SEQUENCE</scope>
    <source>
        <strain evidence="4">SP2T</strain>
    </source>
</reference>
<keyword evidence="4" id="KW-0808">Transferase</keyword>
<evidence type="ECO:0000313" key="5">
    <source>
        <dbReference type="Proteomes" id="UP000676194"/>
    </source>
</evidence>
<dbReference type="Pfam" id="PF02397">
    <property type="entry name" value="Bac_transf"/>
    <property type="match status" value="1"/>
</dbReference>
<evidence type="ECO:0000256" key="2">
    <source>
        <dbReference type="SAM" id="Phobius"/>
    </source>
</evidence>
<dbReference type="InterPro" id="IPR003362">
    <property type="entry name" value="Bact_transf"/>
</dbReference>
<dbReference type="KEGG" id="tsph:KIH39_12905"/>
<proteinExistence type="inferred from homology"/>
<dbReference type="PANTHER" id="PTHR30576">
    <property type="entry name" value="COLANIC BIOSYNTHESIS UDP-GLUCOSE LIPID CARRIER TRANSFERASE"/>
    <property type="match status" value="1"/>
</dbReference>
<organism evidence="4 5">
    <name type="scientific">Telmatocola sphagniphila</name>
    <dbReference type="NCBI Taxonomy" id="1123043"/>
    <lineage>
        <taxon>Bacteria</taxon>
        <taxon>Pseudomonadati</taxon>
        <taxon>Planctomycetota</taxon>
        <taxon>Planctomycetia</taxon>
        <taxon>Gemmatales</taxon>
        <taxon>Gemmataceae</taxon>
    </lineage>
</organism>
<evidence type="ECO:0000259" key="3">
    <source>
        <dbReference type="Pfam" id="PF02397"/>
    </source>
</evidence>
<dbReference type="PANTHER" id="PTHR30576:SF10">
    <property type="entry name" value="SLL5057 PROTEIN"/>
    <property type="match status" value="1"/>
</dbReference>
<gene>
    <name evidence="4" type="ORF">KIH39_12905</name>
</gene>
<name>A0A8E6F0P1_9BACT</name>
<accession>A0A8E6F0P1</accession>
<sequence length="233" mass="26403">MQLLESPPISAPVSVTTTKMLPVYLQTAATNSATYALAKRILDVAVAAIMLLCLMPLFLVIGLIIKFTDGGPIFFKQRRVGLNGKVFDFYKFRSMVINAEALKAQLMEKNKHNNSITFKMNRDPRVTWIGRIIRKTSIDELPQFFNVLCGDMSLVGPRPAVVSEVEKYTSHERRRLGTLPGLTCIWQVSGRADLDFRQQVELDLRYIRERSFWLDVQLMFKTIPAVLSGKGAY</sequence>
<feature type="domain" description="Bacterial sugar transferase" evidence="3">
    <location>
        <begin position="39"/>
        <end position="227"/>
    </location>
</feature>
<keyword evidence="5" id="KW-1185">Reference proteome</keyword>
<dbReference type="Proteomes" id="UP000676194">
    <property type="component" value="Chromosome"/>
</dbReference>
<dbReference type="RefSeq" id="WP_213500096.1">
    <property type="nucleotide sequence ID" value="NZ_CP074694.1"/>
</dbReference>
<dbReference type="AlphaFoldDB" id="A0A8E6F0P1"/>